<feature type="non-terminal residue" evidence="1">
    <location>
        <position position="1"/>
    </location>
</feature>
<protein>
    <submittedName>
        <fullName evidence="1">Uncharacterized protein</fullName>
    </submittedName>
</protein>
<sequence length="119" mass="14438">KEAWKQIWRTEKKLIWIPDKKLEWKEDWKEIQVPAWKTIWVPAWKKVWKPVWISEWIIIQEEHHPHHEEHGWDRKDNGVSESKQVGVGVALNQQTQPLPLVQQPQQRHLQQIPVAFPQQ</sequence>
<dbReference type="PANTHER" id="PTHR21698:SF6">
    <property type="match status" value="1"/>
</dbReference>
<gene>
    <name evidence="1" type="ORF">g.1873</name>
</gene>
<reference evidence="1" key="1">
    <citation type="submission" date="2015-11" db="EMBL/GenBank/DDBJ databases">
        <title>De novo transcriptome assembly of four potential Pierce s Disease insect vectors from Arizona vineyards.</title>
        <authorList>
            <person name="Tassone E.E."/>
        </authorList>
    </citation>
    <scope>NUCLEOTIDE SEQUENCE</scope>
</reference>
<organism evidence="1">
    <name type="scientific">Cuerna arida</name>
    <dbReference type="NCBI Taxonomy" id="1464854"/>
    <lineage>
        <taxon>Eukaryota</taxon>
        <taxon>Metazoa</taxon>
        <taxon>Ecdysozoa</taxon>
        <taxon>Arthropoda</taxon>
        <taxon>Hexapoda</taxon>
        <taxon>Insecta</taxon>
        <taxon>Pterygota</taxon>
        <taxon>Neoptera</taxon>
        <taxon>Paraneoptera</taxon>
        <taxon>Hemiptera</taxon>
        <taxon>Auchenorrhyncha</taxon>
        <taxon>Membracoidea</taxon>
        <taxon>Cicadellidae</taxon>
        <taxon>Cicadellinae</taxon>
        <taxon>Proconiini</taxon>
        <taxon>Cuerna</taxon>
    </lineage>
</organism>
<dbReference type="PANTHER" id="PTHR21698">
    <property type="entry name" value="PROTEIN (PUTATIVE)-RELATED"/>
    <property type="match status" value="1"/>
</dbReference>
<dbReference type="AlphaFoldDB" id="A0A1B6F0F1"/>
<proteinExistence type="predicted"/>
<dbReference type="InterPro" id="IPR032134">
    <property type="entry name" value="DUF4816"/>
</dbReference>
<accession>A0A1B6F0F1</accession>
<evidence type="ECO:0000313" key="1">
    <source>
        <dbReference type="EMBL" id="JAS43678.1"/>
    </source>
</evidence>
<dbReference type="EMBL" id="GECZ01026091">
    <property type="protein sequence ID" value="JAS43678.1"/>
    <property type="molecule type" value="Transcribed_RNA"/>
</dbReference>
<dbReference type="Pfam" id="PF16086">
    <property type="entry name" value="DUF4816"/>
    <property type="match status" value="1"/>
</dbReference>
<name>A0A1B6F0F1_9HEMI</name>